<dbReference type="PANTHER" id="PTHR12027:SF97">
    <property type="entry name" value="PROTEIN WNT-4"/>
    <property type="match status" value="1"/>
</dbReference>
<dbReference type="EnsemblMetazoa" id="MESCA006713-RA">
    <property type="protein sequence ID" value="MESCA006713-PA"/>
    <property type="gene ID" value="MESCA006713"/>
</dbReference>
<keyword evidence="10" id="KW-0472">Membrane</keyword>
<keyword evidence="5" id="KW-0272">Extracellular matrix</keyword>
<evidence type="ECO:0000256" key="7">
    <source>
        <dbReference type="ARBA" id="ARBA00023157"/>
    </source>
</evidence>
<dbReference type="SMART" id="SM00097">
    <property type="entry name" value="WNT1"/>
    <property type="match status" value="1"/>
</dbReference>
<dbReference type="EMBL" id="CAQQ02060930">
    <property type="status" value="NOT_ANNOTATED_CDS"/>
    <property type="molecule type" value="Genomic_DNA"/>
</dbReference>
<evidence type="ECO:0000256" key="3">
    <source>
        <dbReference type="ARBA" id="ARBA00022473"/>
    </source>
</evidence>
<dbReference type="Proteomes" id="UP000015102">
    <property type="component" value="Unassembled WGS sequence"/>
</dbReference>
<comment type="subcellular location">
    <subcellularLocation>
        <location evidence="1 9">Secreted</location>
        <location evidence="1 9">Extracellular space</location>
        <location evidence="1 9">Extracellular matrix</location>
    </subcellularLocation>
</comment>
<dbReference type="PRINTS" id="PR01349">
    <property type="entry name" value="WNTPROTEIN"/>
</dbReference>
<dbReference type="HOGENOM" id="CLU_1105018_0_0_1"/>
<dbReference type="GO" id="GO:0030182">
    <property type="term" value="P:neuron differentiation"/>
    <property type="evidence" value="ECO:0007669"/>
    <property type="project" value="TreeGrafter"/>
</dbReference>
<name>T1GSQ2_MEGSC</name>
<evidence type="ECO:0000313" key="11">
    <source>
        <dbReference type="EnsemblMetazoa" id="MESCA006713-PA"/>
    </source>
</evidence>
<evidence type="ECO:0000313" key="12">
    <source>
        <dbReference type="Proteomes" id="UP000015102"/>
    </source>
</evidence>
<keyword evidence="8" id="KW-0449">Lipoprotein</keyword>
<evidence type="ECO:0000256" key="6">
    <source>
        <dbReference type="ARBA" id="ARBA00022687"/>
    </source>
</evidence>
<evidence type="ECO:0000256" key="1">
    <source>
        <dbReference type="ARBA" id="ARBA00004498"/>
    </source>
</evidence>
<sequence length="252" mass="28897">MAVFNSTGKNAGPCRYITATRKQNHQCRKDLGLPDTLIEARRLAVTHCEDQFKYERWNCSIETRGKRNIFKKLYKETAFVHALTSAAMTHSIARACTEGRMTKCGCGSSNKNTHINAKSNWKWGGCNDNLKHGKRVTRAFLDLRGSSNVDEITELLRHDSEVFISYVLLFLKGYIFLGWYRNSIITAKDKCKCHGVSGSCSMKTCWKKLADFNETARALRHKYHQAVRKPTEIRMARSEFLAGGRLRRPRKR</sequence>
<dbReference type="GO" id="GO:0005125">
    <property type="term" value="F:cytokine activity"/>
    <property type="evidence" value="ECO:0007669"/>
    <property type="project" value="TreeGrafter"/>
</dbReference>
<dbReference type="InterPro" id="IPR018161">
    <property type="entry name" value="Wnt_CS"/>
</dbReference>
<dbReference type="STRING" id="36166.T1GSQ2"/>
<keyword evidence="10" id="KW-0812">Transmembrane</keyword>
<comment type="similarity">
    <text evidence="2 9">Belongs to the Wnt family.</text>
</comment>
<keyword evidence="6 9" id="KW-0879">Wnt signaling pathway</keyword>
<reference evidence="12" key="1">
    <citation type="submission" date="2013-02" db="EMBL/GenBank/DDBJ databases">
        <authorList>
            <person name="Hughes D."/>
        </authorList>
    </citation>
    <scope>NUCLEOTIDE SEQUENCE</scope>
    <source>
        <strain>Durham</strain>
        <strain evidence="12">NC isolate 2 -- Noor lab</strain>
    </source>
</reference>
<dbReference type="GO" id="GO:0060070">
    <property type="term" value="P:canonical Wnt signaling pathway"/>
    <property type="evidence" value="ECO:0007669"/>
    <property type="project" value="TreeGrafter"/>
</dbReference>
<dbReference type="GO" id="GO:0045165">
    <property type="term" value="P:cell fate commitment"/>
    <property type="evidence" value="ECO:0007669"/>
    <property type="project" value="TreeGrafter"/>
</dbReference>
<keyword evidence="4" id="KW-0964">Secreted</keyword>
<keyword evidence="12" id="KW-1185">Reference proteome</keyword>
<dbReference type="AlphaFoldDB" id="T1GSQ2"/>
<accession>T1GSQ2</accession>
<organism evidence="11 12">
    <name type="scientific">Megaselia scalaris</name>
    <name type="common">Humpbacked fly</name>
    <name type="synonym">Phora scalaris</name>
    <dbReference type="NCBI Taxonomy" id="36166"/>
    <lineage>
        <taxon>Eukaryota</taxon>
        <taxon>Metazoa</taxon>
        <taxon>Ecdysozoa</taxon>
        <taxon>Arthropoda</taxon>
        <taxon>Hexapoda</taxon>
        <taxon>Insecta</taxon>
        <taxon>Pterygota</taxon>
        <taxon>Neoptera</taxon>
        <taxon>Endopterygota</taxon>
        <taxon>Diptera</taxon>
        <taxon>Brachycera</taxon>
        <taxon>Muscomorpha</taxon>
        <taxon>Platypezoidea</taxon>
        <taxon>Phoridae</taxon>
        <taxon>Megaseliini</taxon>
        <taxon>Megaselia</taxon>
    </lineage>
</organism>
<evidence type="ECO:0000256" key="5">
    <source>
        <dbReference type="ARBA" id="ARBA00022530"/>
    </source>
</evidence>
<keyword evidence="10" id="KW-1133">Transmembrane helix</keyword>
<feature type="transmembrane region" description="Helical" evidence="10">
    <location>
        <begin position="163"/>
        <end position="180"/>
    </location>
</feature>
<evidence type="ECO:0000256" key="2">
    <source>
        <dbReference type="ARBA" id="ARBA00005683"/>
    </source>
</evidence>
<dbReference type="Pfam" id="PF00110">
    <property type="entry name" value="wnt"/>
    <property type="match status" value="2"/>
</dbReference>
<dbReference type="GO" id="GO:0005109">
    <property type="term" value="F:frizzled binding"/>
    <property type="evidence" value="ECO:0007669"/>
    <property type="project" value="TreeGrafter"/>
</dbReference>
<protein>
    <recommendedName>
        <fullName evidence="9">Protein Wnt</fullName>
    </recommendedName>
</protein>
<evidence type="ECO:0000256" key="10">
    <source>
        <dbReference type="SAM" id="Phobius"/>
    </source>
</evidence>
<reference evidence="11" key="2">
    <citation type="submission" date="2015-06" db="UniProtKB">
        <authorList>
            <consortium name="EnsemblMetazoa"/>
        </authorList>
    </citation>
    <scope>IDENTIFICATION</scope>
</reference>
<proteinExistence type="inferred from homology"/>
<evidence type="ECO:0000256" key="8">
    <source>
        <dbReference type="ARBA" id="ARBA00023288"/>
    </source>
</evidence>
<evidence type="ECO:0000256" key="9">
    <source>
        <dbReference type="RuleBase" id="RU003500"/>
    </source>
</evidence>
<dbReference type="PANTHER" id="PTHR12027">
    <property type="entry name" value="WNT RELATED"/>
    <property type="match status" value="1"/>
</dbReference>
<keyword evidence="7" id="KW-1015">Disulfide bond</keyword>
<keyword evidence="3 9" id="KW-0217">Developmental protein</keyword>
<dbReference type="PROSITE" id="PS00246">
    <property type="entry name" value="WNT1"/>
    <property type="match status" value="1"/>
</dbReference>
<evidence type="ECO:0000256" key="4">
    <source>
        <dbReference type="ARBA" id="ARBA00022525"/>
    </source>
</evidence>
<dbReference type="GO" id="GO:0005615">
    <property type="term" value="C:extracellular space"/>
    <property type="evidence" value="ECO:0007669"/>
    <property type="project" value="TreeGrafter"/>
</dbReference>
<dbReference type="InterPro" id="IPR005817">
    <property type="entry name" value="Wnt"/>
</dbReference>
<comment type="function">
    <text evidence="9">Ligand for members of the frizzled family of seven transmembrane receptors.</text>
</comment>